<feature type="transmembrane region" description="Helical" evidence="1">
    <location>
        <begin position="132"/>
        <end position="152"/>
    </location>
</feature>
<accession>A0A4R6UUD0</accession>
<evidence type="ECO:0000256" key="1">
    <source>
        <dbReference type="SAM" id="Phobius"/>
    </source>
</evidence>
<feature type="transmembrane region" description="Helical" evidence="1">
    <location>
        <begin position="42"/>
        <end position="62"/>
    </location>
</feature>
<evidence type="ECO:0000313" key="2">
    <source>
        <dbReference type="EMBL" id="TDQ50910.1"/>
    </source>
</evidence>
<comment type="caution">
    <text evidence="2">The sequence shown here is derived from an EMBL/GenBank/DDBJ whole genome shotgun (WGS) entry which is preliminary data.</text>
</comment>
<name>A0A4R6UUD0_9PSEU</name>
<organism evidence="2 3">
    <name type="scientific">Actinomycetospora succinea</name>
    <dbReference type="NCBI Taxonomy" id="663603"/>
    <lineage>
        <taxon>Bacteria</taxon>
        <taxon>Bacillati</taxon>
        <taxon>Actinomycetota</taxon>
        <taxon>Actinomycetes</taxon>
        <taxon>Pseudonocardiales</taxon>
        <taxon>Pseudonocardiaceae</taxon>
        <taxon>Actinomycetospora</taxon>
    </lineage>
</organism>
<feature type="transmembrane region" description="Helical" evidence="1">
    <location>
        <begin position="68"/>
        <end position="89"/>
    </location>
</feature>
<evidence type="ECO:0000313" key="3">
    <source>
        <dbReference type="Proteomes" id="UP000295705"/>
    </source>
</evidence>
<keyword evidence="1" id="KW-0812">Transmembrane</keyword>
<dbReference type="EMBL" id="SNYO01000009">
    <property type="protein sequence ID" value="TDQ50910.1"/>
    <property type="molecule type" value="Genomic_DNA"/>
</dbReference>
<keyword evidence="3" id="KW-1185">Reference proteome</keyword>
<dbReference type="AlphaFoldDB" id="A0A4R6UUD0"/>
<keyword evidence="1" id="KW-0472">Membrane</keyword>
<feature type="transmembrane region" description="Helical" evidence="1">
    <location>
        <begin position="101"/>
        <end position="120"/>
    </location>
</feature>
<proteinExistence type="predicted"/>
<gene>
    <name evidence="2" type="ORF">EV188_109118</name>
</gene>
<dbReference type="Proteomes" id="UP000295705">
    <property type="component" value="Unassembled WGS sequence"/>
</dbReference>
<reference evidence="2 3" key="1">
    <citation type="submission" date="2019-03" db="EMBL/GenBank/DDBJ databases">
        <title>Genomic Encyclopedia of Type Strains, Phase IV (KMG-IV): sequencing the most valuable type-strain genomes for metagenomic binning, comparative biology and taxonomic classification.</title>
        <authorList>
            <person name="Goeker M."/>
        </authorList>
    </citation>
    <scope>NUCLEOTIDE SEQUENCE [LARGE SCALE GENOMIC DNA]</scope>
    <source>
        <strain evidence="2 3">DSM 45775</strain>
    </source>
</reference>
<dbReference type="OrthoDB" id="5187761at2"/>
<dbReference type="RefSeq" id="WP_133828973.1">
    <property type="nucleotide sequence ID" value="NZ_BAABHR010000003.1"/>
</dbReference>
<keyword evidence="1" id="KW-1133">Transmembrane helix</keyword>
<protein>
    <submittedName>
        <fullName evidence="2">Uncharacterized protein</fullName>
    </submittedName>
</protein>
<sequence>MTAAASFYQLLSTVSFTLLGLWFVVLGLSHGSWRSGPERHRATLHVALHFFLPGTMGLGAVLAGEAPVIWRVTFLLGAAIGVVEAVGFLRPTNRPRGRLERGLASCSPVLYLLVGAAALVPRPLAGLAPLQIEGMATALVFLVGMVHIWLAYAERQTGAVPDPRRAVV</sequence>
<feature type="transmembrane region" description="Helical" evidence="1">
    <location>
        <begin position="6"/>
        <end position="30"/>
    </location>
</feature>